<comment type="similarity">
    <text evidence="1">Belongs to the Cdt1 family.</text>
</comment>
<feature type="domain" description="DNA replication factor Cdt1 C-terminal" evidence="4">
    <location>
        <begin position="359"/>
        <end position="471"/>
    </location>
</feature>
<feature type="compositionally biased region" description="Polar residues" evidence="3">
    <location>
        <begin position="94"/>
        <end position="109"/>
    </location>
</feature>
<proteinExistence type="inferred from homology"/>
<dbReference type="InterPro" id="IPR032054">
    <property type="entry name" value="Cdt1_C"/>
</dbReference>
<evidence type="ECO:0000256" key="1">
    <source>
        <dbReference type="ARBA" id="ARBA00008356"/>
    </source>
</evidence>
<dbReference type="AlphaFoldDB" id="A0AAN6ESL5"/>
<comment type="caution">
    <text evidence="5">The sequence shown here is derived from an EMBL/GenBank/DDBJ whole genome shotgun (WGS) entry which is preliminary data.</text>
</comment>
<dbReference type="Pfam" id="PF26121">
    <property type="entry name" value="HTH_CDT1"/>
    <property type="match status" value="1"/>
</dbReference>
<evidence type="ECO:0000313" key="5">
    <source>
        <dbReference type="EMBL" id="KAJ8990518.1"/>
    </source>
</evidence>
<organism evidence="5 6">
    <name type="scientific">Exophiala dermatitidis</name>
    <name type="common">Black yeast-like fungus</name>
    <name type="synonym">Wangiella dermatitidis</name>
    <dbReference type="NCBI Taxonomy" id="5970"/>
    <lineage>
        <taxon>Eukaryota</taxon>
        <taxon>Fungi</taxon>
        <taxon>Dikarya</taxon>
        <taxon>Ascomycota</taxon>
        <taxon>Pezizomycotina</taxon>
        <taxon>Eurotiomycetes</taxon>
        <taxon>Chaetothyriomycetidae</taxon>
        <taxon>Chaetothyriales</taxon>
        <taxon>Herpotrichiellaceae</taxon>
        <taxon>Exophiala</taxon>
    </lineage>
</organism>
<evidence type="ECO:0000256" key="2">
    <source>
        <dbReference type="ARBA" id="ARBA00023306"/>
    </source>
</evidence>
<keyword evidence="2" id="KW-0131">Cell cycle</keyword>
<feature type="compositionally biased region" description="Low complexity" evidence="3">
    <location>
        <begin position="120"/>
        <end position="133"/>
    </location>
</feature>
<gene>
    <name evidence="5" type="ORF">HRR80_005298</name>
</gene>
<reference evidence="5" key="1">
    <citation type="submission" date="2023-01" db="EMBL/GenBank/DDBJ databases">
        <title>Exophiala dermititidis isolated from Cystic Fibrosis Patient.</title>
        <authorList>
            <person name="Kurbessoian T."/>
            <person name="Crocker A."/>
            <person name="Murante D."/>
            <person name="Hogan D.A."/>
            <person name="Stajich J.E."/>
        </authorList>
    </citation>
    <scope>NUCLEOTIDE SEQUENCE</scope>
    <source>
        <strain evidence="5">Ex8</strain>
    </source>
</reference>
<evidence type="ECO:0000313" key="6">
    <source>
        <dbReference type="Proteomes" id="UP001161757"/>
    </source>
</evidence>
<name>A0AAN6ESL5_EXODE</name>
<dbReference type="EMBL" id="JAJGCB010000010">
    <property type="protein sequence ID" value="KAJ8990518.1"/>
    <property type="molecule type" value="Genomic_DNA"/>
</dbReference>
<dbReference type="InterPro" id="IPR038090">
    <property type="entry name" value="Cdt1_C_WH_dom_sf"/>
</dbReference>
<dbReference type="Pfam" id="PF16679">
    <property type="entry name" value="CDT1_C"/>
    <property type="match status" value="1"/>
</dbReference>
<protein>
    <recommendedName>
        <fullName evidence="4">DNA replication factor Cdt1 C-terminal domain-containing protein</fullName>
    </recommendedName>
</protein>
<dbReference type="Proteomes" id="UP001161757">
    <property type="component" value="Unassembled WGS sequence"/>
</dbReference>
<evidence type="ECO:0000256" key="3">
    <source>
        <dbReference type="SAM" id="MobiDB-lite"/>
    </source>
</evidence>
<dbReference type="Gene3D" id="1.10.10.1420">
    <property type="entry name" value="DNA replication factor Cdt1, C-terminal WH domain"/>
    <property type="match status" value="1"/>
</dbReference>
<accession>A0AAN6ESL5</accession>
<evidence type="ECO:0000259" key="4">
    <source>
        <dbReference type="Pfam" id="PF16679"/>
    </source>
</evidence>
<feature type="region of interest" description="Disordered" evidence="3">
    <location>
        <begin position="46"/>
        <end position="136"/>
    </location>
</feature>
<sequence length="496" mass="54173">MAPSVKGTSSRVSKRQAELRSYAKVTKNSIARLHLEAGLKEAVLKPVANVKTAPQATSKRKRIQVQVESESETERDQVDGAAARSKKLKLQLPTPRSLQTENDGTTETRLSPPLEFRQLSLESKSSSSRPSSSHELPQTLQDLVSLHDAFIRAFTLHTVHHGKSAPADLATIMASVTRLWKKRTVRKEDIQRMLAMYELDDASASDPVAGQLLKHKNGPFRLTLTLSGGDAVRYNVEYLGSAKCGNGNRELDPSFDGKGLQQSYEAQVRAVFTSQCSREQADWRLLDDGDMSQVPRLELTMGVQTQARKLKAATARKEILGLSSQAQTRSGAQFPSATSTSANTGGIETPAVVKDRTLSLLERVRAKALASSTVTPDTPEAIVRRYAMGRIQEVVEILRMLQQRKLASNFNSSVHSSPSKVRGKVSFSLHQLINDIKGSLAAPLGEAEIKMCITILANDVPGMWVSVFTVGKVQSVVLNGPGLSGIEVKKMLDERI</sequence>